<evidence type="ECO:0000256" key="2">
    <source>
        <dbReference type="ARBA" id="ARBA00022729"/>
    </source>
</evidence>
<dbReference type="Pfam" id="PF17189">
    <property type="entry name" value="Glyco_hydro_30C"/>
    <property type="match status" value="1"/>
</dbReference>
<evidence type="ECO:0000256" key="1">
    <source>
        <dbReference type="ARBA" id="ARBA00005382"/>
    </source>
</evidence>
<evidence type="ECO:0000256" key="5">
    <source>
        <dbReference type="SAM" id="SignalP"/>
    </source>
</evidence>
<reference evidence="10 11" key="1">
    <citation type="submission" date="2018-09" db="EMBL/GenBank/DDBJ databases">
        <title>Streptomyces sp. nov. DS1-2, an endophytic actinomycete isolated from roots of Dendrobium scabrilingue.</title>
        <authorList>
            <person name="Kuncharoen N."/>
            <person name="Kudo T."/>
            <person name="Ohkuma M."/>
            <person name="Yuki M."/>
            <person name="Tanasupawat S."/>
        </authorList>
    </citation>
    <scope>NUCLEOTIDE SEQUENCE [LARGE SCALE GENOMIC DNA]</scope>
    <source>
        <strain evidence="8 11">AZ1-7</strain>
        <strain evidence="9 10">DS1-2</strain>
    </source>
</reference>
<dbReference type="Gene3D" id="2.60.40.1180">
    <property type="entry name" value="Golgi alpha-mannosidase II"/>
    <property type="match status" value="1"/>
</dbReference>
<dbReference type="AlphaFoldDB" id="A0A3A9WAP8"/>
<proteinExistence type="inferred from homology"/>
<dbReference type="PANTHER" id="PTHR11069:SF23">
    <property type="entry name" value="LYSOSOMAL ACID GLUCOSYLCERAMIDASE"/>
    <property type="match status" value="1"/>
</dbReference>
<dbReference type="Proteomes" id="UP000268652">
    <property type="component" value="Unassembled WGS sequence"/>
</dbReference>
<dbReference type="Pfam" id="PF02055">
    <property type="entry name" value="Glyco_hydro_30"/>
    <property type="match status" value="1"/>
</dbReference>
<dbReference type="EMBL" id="RBDY01000014">
    <property type="protein sequence ID" value="RKN20277.1"/>
    <property type="molecule type" value="Genomic_DNA"/>
</dbReference>
<keyword evidence="2 5" id="KW-0732">Signal</keyword>
<dbReference type="PANTHER" id="PTHR11069">
    <property type="entry name" value="GLUCOSYLCERAMIDASE"/>
    <property type="match status" value="1"/>
</dbReference>
<evidence type="ECO:0000256" key="3">
    <source>
        <dbReference type="ARBA" id="ARBA00022801"/>
    </source>
</evidence>
<feature type="domain" description="Glycosyl hydrolase family 30 TIM-barrel" evidence="6">
    <location>
        <begin position="85"/>
        <end position="408"/>
    </location>
</feature>
<feature type="chain" id="PRO_5017363803" evidence="5">
    <location>
        <begin position="38"/>
        <end position="479"/>
    </location>
</feature>
<evidence type="ECO:0000313" key="11">
    <source>
        <dbReference type="Proteomes" id="UP000275024"/>
    </source>
</evidence>
<sequence>MTRTRTRTRARVRARRLAVLAAGLTLAAAGLAEPARAADSTADVWLTTSDGGTRLARQGEASFTGAPEAVDISVDSRVRHQPFTGAGASITEASASLIDQLPQGERDSLMTSLFSDGGDGIGLSYLRQPLGSTDFNSGPFYTFEDTPGQFSIDRDRQQIIPLLRQATGLNPDLRLMGSPWSPPAWMKTNDSLNGGSLRPEHYQTYAGHLVRAIQEYGAEGIELTDLTVQNEPQFATSYPSMSMTAAEQAAFLRVLDGALDAAGLPTNLLAYDHNWDTPQYPLDVLAATGDIDRVIGAAFHCYGGQPESQSLIAETGARVFFTECSGTDSATPAQTFSDSLRWQAENLVVRNMRNGGETVITWNLALDANGGPHQGHCDNRCNGVVEIDGTRVTRGAEYYVLGHLSTFVDPGAVRIGSTSQGPGGVQNVVFENPDGQRVAYVVNASGSEQRFSITESGRSLSTALPAGAVGTYVWDGPPA</sequence>
<dbReference type="EMBL" id="RBDX01000020">
    <property type="protein sequence ID" value="RKN06464.1"/>
    <property type="molecule type" value="Genomic_DNA"/>
</dbReference>
<organism evidence="8 11">
    <name type="scientific">Streptomyces radicis</name>
    <dbReference type="NCBI Taxonomy" id="1750517"/>
    <lineage>
        <taxon>Bacteria</taxon>
        <taxon>Bacillati</taxon>
        <taxon>Actinomycetota</taxon>
        <taxon>Actinomycetes</taxon>
        <taxon>Kitasatosporales</taxon>
        <taxon>Streptomycetaceae</taxon>
        <taxon>Streptomyces</taxon>
    </lineage>
</organism>
<comment type="similarity">
    <text evidence="1 4">Belongs to the glycosyl hydrolase 30 family.</text>
</comment>
<evidence type="ECO:0000259" key="7">
    <source>
        <dbReference type="Pfam" id="PF17189"/>
    </source>
</evidence>
<dbReference type="GO" id="GO:0016020">
    <property type="term" value="C:membrane"/>
    <property type="evidence" value="ECO:0007669"/>
    <property type="project" value="GOC"/>
</dbReference>
<dbReference type="GO" id="GO:0004348">
    <property type="term" value="F:glucosylceramidase activity"/>
    <property type="evidence" value="ECO:0007669"/>
    <property type="project" value="InterPro"/>
</dbReference>
<keyword evidence="10" id="KW-1185">Reference proteome</keyword>
<gene>
    <name evidence="9" type="ORF">D7318_19180</name>
    <name evidence="8" type="ORF">D7319_21980</name>
</gene>
<name>A0A3A9WAP8_9ACTN</name>
<comment type="caution">
    <text evidence="8">The sequence shown here is derived from an EMBL/GenBank/DDBJ whole genome shotgun (WGS) entry which is preliminary data.</text>
</comment>
<evidence type="ECO:0000256" key="4">
    <source>
        <dbReference type="RuleBase" id="RU361188"/>
    </source>
</evidence>
<keyword evidence="3 4" id="KW-0378">Hydrolase</keyword>
<accession>A0A3A9WAP8</accession>
<dbReference type="Gene3D" id="3.20.20.80">
    <property type="entry name" value="Glycosidases"/>
    <property type="match status" value="1"/>
</dbReference>
<evidence type="ECO:0000259" key="6">
    <source>
        <dbReference type="Pfam" id="PF02055"/>
    </source>
</evidence>
<evidence type="ECO:0000313" key="9">
    <source>
        <dbReference type="EMBL" id="RKN20277.1"/>
    </source>
</evidence>
<dbReference type="InterPro" id="IPR017853">
    <property type="entry name" value="GH"/>
</dbReference>
<dbReference type="GO" id="GO:0006680">
    <property type="term" value="P:glucosylceramide catabolic process"/>
    <property type="evidence" value="ECO:0007669"/>
    <property type="project" value="TreeGrafter"/>
</dbReference>
<evidence type="ECO:0000313" key="8">
    <source>
        <dbReference type="EMBL" id="RKN06464.1"/>
    </source>
</evidence>
<dbReference type="InterPro" id="IPR001139">
    <property type="entry name" value="Glyco_hydro_30"/>
</dbReference>
<keyword evidence="4" id="KW-0326">Glycosidase</keyword>
<evidence type="ECO:0000313" key="10">
    <source>
        <dbReference type="Proteomes" id="UP000268652"/>
    </source>
</evidence>
<dbReference type="SUPFAM" id="SSF51011">
    <property type="entry name" value="Glycosyl hydrolase domain"/>
    <property type="match status" value="1"/>
</dbReference>
<feature type="domain" description="Glycosyl hydrolase family 30 beta sandwich" evidence="7">
    <location>
        <begin position="411"/>
        <end position="472"/>
    </location>
</feature>
<dbReference type="Proteomes" id="UP000275024">
    <property type="component" value="Unassembled WGS sequence"/>
</dbReference>
<feature type="signal peptide" evidence="5">
    <location>
        <begin position="1"/>
        <end position="37"/>
    </location>
</feature>
<dbReference type="InterPro" id="IPR033452">
    <property type="entry name" value="GH30_C"/>
</dbReference>
<dbReference type="SUPFAM" id="SSF51445">
    <property type="entry name" value="(Trans)glycosidases"/>
    <property type="match status" value="1"/>
</dbReference>
<dbReference type="InterPro" id="IPR033453">
    <property type="entry name" value="Glyco_hydro_30_TIM-barrel"/>
</dbReference>
<dbReference type="InterPro" id="IPR013780">
    <property type="entry name" value="Glyco_hydro_b"/>
</dbReference>
<dbReference type="OrthoDB" id="9806701at2"/>
<protein>
    <submittedName>
        <fullName evidence="8">Glycosyl hydrolase</fullName>
    </submittedName>
</protein>